<dbReference type="AlphaFoldDB" id="A0A0B1NXY9"/>
<gene>
    <name evidence="2" type="ORF">EV44_g6530</name>
</gene>
<dbReference type="EMBL" id="JNVN01003598">
    <property type="protein sequence ID" value="KHJ30803.1"/>
    <property type="molecule type" value="Genomic_DNA"/>
</dbReference>
<evidence type="ECO:0000313" key="3">
    <source>
        <dbReference type="Proteomes" id="UP000030854"/>
    </source>
</evidence>
<accession>A0A0B1NXY9</accession>
<keyword evidence="3" id="KW-1185">Reference proteome</keyword>
<reference evidence="2 3" key="1">
    <citation type="journal article" date="2014" name="BMC Genomics">
        <title>Adaptive genomic structural variation in the grape powdery mildew pathogen, Erysiphe necator.</title>
        <authorList>
            <person name="Jones L."/>
            <person name="Riaz S."/>
            <person name="Morales-Cruz A."/>
            <person name="Amrine K.C."/>
            <person name="McGuire B."/>
            <person name="Gubler W.D."/>
            <person name="Walker M.A."/>
            <person name="Cantu D."/>
        </authorList>
    </citation>
    <scope>NUCLEOTIDE SEQUENCE [LARGE SCALE GENOMIC DNA]</scope>
    <source>
        <strain evidence="3">c</strain>
    </source>
</reference>
<proteinExistence type="predicted"/>
<dbReference type="HOGENOM" id="CLU_491075_0_0_1"/>
<evidence type="ECO:0000256" key="1">
    <source>
        <dbReference type="SAM" id="MobiDB-lite"/>
    </source>
</evidence>
<dbReference type="STRING" id="52586.A0A0B1NXY9"/>
<feature type="region of interest" description="Disordered" evidence="1">
    <location>
        <begin position="474"/>
        <end position="493"/>
    </location>
</feature>
<evidence type="ECO:0008006" key="4">
    <source>
        <dbReference type="Google" id="ProtNLM"/>
    </source>
</evidence>
<sequence length="555" mass="64538">MQTSKPRKIGNGIITKNKPEMSPCSFRKSANGGLCDELWMRIFELTDARFLSTRARLICRRFKNIIDNCNSLFLNQRIEIYGTNLPGPPKGMSERQYNNLLGGKGCEECSDRSCTATKWAWYKRWCVSCWEKKIAKEHDIVRDYENYVPEIIMLQLLECLPYCMYDAYMKPQDVRRGRSTNPHIGPKVYKYYQTRDVADIIESYKTLLPAPYDEDPTLTLDEQISAMIKYQDLTEKLFEKRKTFLTQKNRERDELMERVYKIENAIRIRRQEISRPNKIARQGRREFHTKMAMQELPHIPIDFIQKGKSFKASCRIYRNAGTERTWKALKPKIENEWKQELEKRATFAVESNTNVDILESYLSKNSSTQLKTNSLPYQNMEKPDLMKKSFIWQESSLSQRNNEPQIMPRPLINKYHPSRTSCDISLEHRLSFVSNECLNAPEGSKLNIARSTFKNSDVTMVMPQNGQAFQAEPNSFGKKNSHKSCESNVLDDSSYRSNTRPSILARTLYETSQIKDIWNSPHAVSLESSVIPNSTERTVIPISSLLTNELLPVYP</sequence>
<organism evidence="2 3">
    <name type="scientific">Uncinula necator</name>
    <name type="common">Grape powdery mildew</name>
    <dbReference type="NCBI Taxonomy" id="52586"/>
    <lineage>
        <taxon>Eukaryota</taxon>
        <taxon>Fungi</taxon>
        <taxon>Dikarya</taxon>
        <taxon>Ascomycota</taxon>
        <taxon>Pezizomycotina</taxon>
        <taxon>Leotiomycetes</taxon>
        <taxon>Erysiphales</taxon>
        <taxon>Erysiphaceae</taxon>
        <taxon>Erysiphe</taxon>
    </lineage>
</organism>
<comment type="caution">
    <text evidence="2">The sequence shown here is derived from an EMBL/GenBank/DDBJ whole genome shotgun (WGS) entry which is preliminary data.</text>
</comment>
<dbReference type="Proteomes" id="UP000030854">
    <property type="component" value="Unassembled WGS sequence"/>
</dbReference>
<name>A0A0B1NXY9_UNCNE</name>
<evidence type="ECO:0000313" key="2">
    <source>
        <dbReference type="EMBL" id="KHJ30803.1"/>
    </source>
</evidence>
<protein>
    <recommendedName>
        <fullName evidence="4">F-box domain-containing protein</fullName>
    </recommendedName>
</protein>